<dbReference type="OMA" id="SSITHEY"/>
<dbReference type="Gene3D" id="3.30.160.60">
    <property type="entry name" value="Classic Zinc Finger"/>
    <property type="match status" value="1"/>
</dbReference>
<dbReference type="InterPro" id="IPR013087">
    <property type="entry name" value="Znf_C2H2_type"/>
</dbReference>
<dbReference type="AlphaFoldDB" id="A0A7M7K9U1"/>
<protein>
    <recommendedName>
        <fullName evidence="3">C2H2-type domain-containing protein</fullName>
    </recommendedName>
</protein>
<keyword evidence="1" id="KW-0863">Zinc-finger</keyword>
<keyword evidence="1" id="KW-0862">Zinc</keyword>
<dbReference type="GO" id="GO:0008270">
    <property type="term" value="F:zinc ion binding"/>
    <property type="evidence" value="ECO:0007669"/>
    <property type="project" value="UniProtKB-KW"/>
</dbReference>
<feature type="region of interest" description="Disordered" evidence="2">
    <location>
        <begin position="665"/>
        <end position="706"/>
    </location>
</feature>
<feature type="region of interest" description="Disordered" evidence="2">
    <location>
        <begin position="720"/>
        <end position="842"/>
    </location>
</feature>
<feature type="region of interest" description="Disordered" evidence="2">
    <location>
        <begin position="502"/>
        <end position="536"/>
    </location>
</feature>
<name>A0A7M7K9U1_VARDE</name>
<dbReference type="Proteomes" id="UP000594260">
    <property type="component" value="Unplaced"/>
</dbReference>
<proteinExistence type="predicted"/>
<dbReference type="PROSITE" id="PS50157">
    <property type="entry name" value="ZINC_FINGER_C2H2_2"/>
    <property type="match status" value="1"/>
</dbReference>
<reference evidence="4" key="1">
    <citation type="submission" date="2021-01" db="UniProtKB">
        <authorList>
            <consortium name="EnsemblMetazoa"/>
        </authorList>
    </citation>
    <scope>IDENTIFICATION</scope>
</reference>
<dbReference type="InParanoid" id="A0A7M7K9U1"/>
<evidence type="ECO:0000256" key="1">
    <source>
        <dbReference type="PROSITE-ProRule" id="PRU00042"/>
    </source>
</evidence>
<accession>A0A7M7K9U1</accession>
<keyword evidence="1" id="KW-0479">Metal-binding</keyword>
<sequence length="1151" mass="124129">MMLCNCDRPILNTGSAPSASTVRSTIPQSPRTPLARLRTSAKEPLLPPIMVNPLERMEPIVAQVVAQPVIQAKSQPNRTQSKEGEVRLNPIFSGLLEQSTSIRPGLPVPGRRAASPAAVVLTGTVPAMAVGSVSEAPQSTALTSLASGVISSVRPQTPLIVRTTMSKARPPKQISIPSVSQLEKVITESIQRGVDINPKNLPTFVASSSSKSSSATVSQSTLQMQAVSHTQTTPASSVQCLIGSLSNQVTSLVQGLPDEVTTTAMHPPTMALKLKISKSEGNYESKVIEVMKKPVAMEQVAREMQLAKRRLAPTAAAVLVVPQRVPITSSTAERQHSNTIVISGRLVTGDESGNLLTSTSYPSSLEQVPMEQELLNSEPVASGDKTRTSSSDQCHETIPMAVANPFMTESQDNYHDAVPVSEASMTQSEVASVVSDALNTINIEPYHETSPVVQDSTTGNTGASCHVSVTSQKLGTSCPVEVSRETGTTSAGEHFCATHQNQQEEIQDPLQQKVQRRPEEQPDQAEGMSAQAEDVPDLVDISDSPVTIETATIDDDCLINDVEESPFIVSYHDEEEPPPQVLADPDREDVVIDLTESDVNSQMVLNIAAQRHDCLIRHRPTTTTRPLLPKVGLLCRSNLKPNVGTIRRFLKPTIPKFVPKVQAAPSINPSATDSKEASEYKNNNVPTVQASSEQVGKDKASIVSTVDDPPKQLLVVALPSDHPESPAWPMAEAGPTTTASRLQPVDTVDCQQTKSTERGPAFVPSKRRRKSSSQSEGSVPREPCSRSPEANVVAESLQGQRRSTRPKVPIPKMANMQFGRDSASQQQIAAREGPKKVGRPPRRMLAPTRIIPKKLTTEIAKTKKDAPMNTDEAKLTAASAEGYQLPVSSTPKGASCIASPITAATNITSTTLRKGRRSKVVPCVVKKLPQAASESRLHSELSQDVPLNAREENSQTVEKQHPPASCVGKQIEKTDHTSVRPGAAENCTMSMDIVTQSEGSTACSRSTTKALSLTVRENEMSAISGGQIEGEMTPESAPASEDLKDVSNSTEITPGSPMIVEKNLHCSMCDYRTHTPLFLTIHKRSHKPNLSCSPCHKVFSDVQAVREHEENEHVVNDTAERLLRCPNCEYKTKHNVYMSRHITLKHAGSDE</sequence>
<dbReference type="GeneID" id="111248966"/>
<dbReference type="OrthoDB" id="3561125at2759"/>
<dbReference type="PROSITE" id="PS00028">
    <property type="entry name" value="ZINC_FINGER_C2H2_1"/>
    <property type="match status" value="1"/>
</dbReference>
<keyword evidence="5" id="KW-1185">Reference proteome</keyword>
<evidence type="ECO:0000313" key="4">
    <source>
        <dbReference type="EnsemblMetazoa" id="XP_022657874"/>
    </source>
</evidence>
<organism evidence="4 5">
    <name type="scientific">Varroa destructor</name>
    <name type="common">Honeybee mite</name>
    <dbReference type="NCBI Taxonomy" id="109461"/>
    <lineage>
        <taxon>Eukaryota</taxon>
        <taxon>Metazoa</taxon>
        <taxon>Ecdysozoa</taxon>
        <taxon>Arthropoda</taxon>
        <taxon>Chelicerata</taxon>
        <taxon>Arachnida</taxon>
        <taxon>Acari</taxon>
        <taxon>Parasitiformes</taxon>
        <taxon>Mesostigmata</taxon>
        <taxon>Gamasina</taxon>
        <taxon>Dermanyssoidea</taxon>
        <taxon>Varroidae</taxon>
        <taxon>Varroa</taxon>
    </lineage>
</organism>
<dbReference type="KEGG" id="vde:111248966"/>
<feature type="compositionally biased region" description="Polar residues" evidence="2">
    <location>
        <begin position="502"/>
        <end position="513"/>
    </location>
</feature>
<feature type="compositionally biased region" description="Polar residues" evidence="2">
    <location>
        <begin position="680"/>
        <end position="694"/>
    </location>
</feature>
<dbReference type="SMART" id="SM00355">
    <property type="entry name" value="ZnF_C2H2"/>
    <property type="match status" value="3"/>
</dbReference>
<evidence type="ECO:0000313" key="5">
    <source>
        <dbReference type="Proteomes" id="UP000594260"/>
    </source>
</evidence>
<feature type="region of interest" description="Disordered" evidence="2">
    <location>
        <begin position="1028"/>
        <end position="1056"/>
    </location>
</feature>
<dbReference type="EnsemblMetazoa" id="XM_022802139">
    <property type="protein sequence ID" value="XP_022657874"/>
    <property type="gene ID" value="LOC111248966"/>
</dbReference>
<evidence type="ECO:0000259" key="3">
    <source>
        <dbReference type="PROSITE" id="PS50157"/>
    </source>
</evidence>
<evidence type="ECO:0000256" key="2">
    <source>
        <dbReference type="SAM" id="MobiDB-lite"/>
    </source>
</evidence>
<feature type="domain" description="C2H2-type" evidence="3">
    <location>
        <begin position="1090"/>
        <end position="1118"/>
    </location>
</feature>
<dbReference type="RefSeq" id="XP_022657874.1">
    <property type="nucleotide sequence ID" value="XM_022802139.1"/>
</dbReference>